<evidence type="ECO:0000313" key="3">
    <source>
        <dbReference type="Proteomes" id="UP001332243"/>
    </source>
</evidence>
<sequence length="256" mass="27257">MRARSFRGLAAAAVALAVILPGTVQPARANPDGTNSSLIEFVDLAVDLMGRIGGGGLTPEAVIGMTQDIINALDQAESAVIAHIDGIAAADLRGDARHHVLEFADINNFEVDTLEDWAQSVSGAASDAYEYLDAVADPRAVDDIGYAAITLYTLAAVARVRAGFGTTRLMQDYRGALQEIITRLAPRCRYHFPEPGAGPLIRAYTCDVYGNHTATQLEQYHLGVWQLGPIDPAAVEAASYANTSRRVAIEVLPTLP</sequence>
<accession>A0ABU7RKH5</accession>
<feature type="signal peptide" evidence="1">
    <location>
        <begin position="1"/>
        <end position="29"/>
    </location>
</feature>
<evidence type="ECO:0000256" key="1">
    <source>
        <dbReference type="SAM" id="SignalP"/>
    </source>
</evidence>
<keyword evidence="1" id="KW-0732">Signal</keyword>
<keyword evidence="3" id="KW-1185">Reference proteome</keyword>
<name>A0ABU7RKH5_9ACTN</name>
<gene>
    <name evidence="2" type="ORF">V1633_00655</name>
</gene>
<dbReference type="Proteomes" id="UP001332243">
    <property type="component" value="Unassembled WGS sequence"/>
</dbReference>
<dbReference type="RefSeq" id="WP_331212105.1">
    <property type="nucleotide sequence ID" value="NZ_JAZGQK010000001.1"/>
</dbReference>
<comment type="caution">
    <text evidence="2">The sequence shown here is derived from an EMBL/GenBank/DDBJ whole genome shotgun (WGS) entry which is preliminary data.</text>
</comment>
<reference evidence="2 3" key="1">
    <citation type="submission" date="2024-01" db="EMBL/GenBank/DDBJ databases">
        <title>Genome insights into Plantactinospora sonchi sp. nov.</title>
        <authorList>
            <person name="Wang L."/>
        </authorList>
    </citation>
    <scope>NUCLEOTIDE SEQUENCE [LARGE SCALE GENOMIC DNA]</scope>
    <source>
        <strain evidence="2 3">NEAU-QY2</strain>
    </source>
</reference>
<feature type="chain" id="PRO_5046669538" evidence="1">
    <location>
        <begin position="30"/>
        <end position="256"/>
    </location>
</feature>
<protein>
    <submittedName>
        <fullName evidence="2">Uncharacterized protein</fullName>
    </submittedName>
</protein>
<proteinExistence type="predicted"/>
<dbReference type="EMBL" id="JAZGQK010000001">
    <property type="protein sequence ID" value="MEE6256997.1"/>
    <property type="molecule type" value="Genomic_DNA"/>
</dbReference>
<organism evidence="2 3">
    <name type="scientific">Plantactinospora sonchi</name>
    <dbReference type="NCBI Taxonomy" id="1544735"/>
    <lineage>
        <taxon>Bacteria</taxon>
        <taxon>Bacillati</taxon>
        <taxon>Actinomycetota</taxon>
        <taxon>Actinomycetes</taxon>
        <taxon>Micromonosporales</taxon>
        <taxon>Micromonosporaceae</taxon>
        <taxon>Plantactinospora</taxon>
    </lineage>
</organism>
<evidence type="ECO:0000313" key="2">
    <source>
        <dbReference type="EMBL" id="MEE6256997.1"/>
    </source>
</evidence>